<keyword evidence="6" id="KW-1185">Reference proteome</keyword>
<protein>
    <submittedName>
        <fullName evidence="5">Uncharacterized protein</fullName>
    </submittedName>
</protein>
<evidence type="ECO:0000256" key="4">
    <source>
        <dbReference type="SAM" id="SignalP"/>
    </source>
</evidence>
<dbReference type="EMBL" id="OW152835">
    <property type="protein sequence ID" value="CAH2056316.1"/>
    <property type="molecule type" value="Genomic_DNA"/>
</dbReference>
<accession>A0ABN8IHF1</accession>
<evidence type="ECO:0000256" key="1">
    <source>
        <dbReference type="ARBA" id="ARBA00005906"/>
    </source>
</evidence>
<evidence type="ECO:0000256" key="2">
    <source>
        <dbReference type="ARBA" id="ARBA00022737"/>
    </source>
</evidence>
<proteinExistence type="inferred from homology"/>
<dbReference type="Proteomes" id="UP000837857">
    <property type="component" value="Chromosome 23"/>
</dbReference>
<evidence type="ECO:0000256" key="3">
    <source>
        <dbReference type="RuleBase" id="RU004378"/>
    </source>
</evidence>
<keyword evidence="2" id="KW-0677">Repeat</keyword>
<name>A0ABN8IHF1_9NEOP</name>
<evidence type="ECO:0000313" key="6">
    <source>
        <dbReference type="Proteomes" id="UP000837857"/>
    </source>
</evidence>
<feature type="signal peptide" evidence="4">
    <location>
        <begin position="1"/>
        <end position="20"/>
    </location>
</feature>
<organism evidence="5 6">
    <name type="scientific">Iphiclides podalirius</name>
    <name type="common">scarce swallowtail</name>
    <dbReference type="NCBI Taxonomy" id="110791"/>
    <lineage>
        <taxon>Eukaryota</taxon>
        <taxon>Metazoa</taxon>
        <taxon>Ecdysozoa</taxon>
        <taxon>Arthropoda</taxon>
        <taxon>Hexapoda</taxon>
        <taxon>Insecta</taxon>
        <taxon>Pterygota</taxon>
        <taxon>Neoptera</taxon>
        <taxon>Endopterygota</taxon>
        <taxon>Lepidoptera</taxon>
        <taxon>Glossata</taxon>
        <taxon>Ditrysia</taxon>
        <taxon>Papilionoidea</taxon>
        <taxon>Papilionidae</taxon>
        <taxon>Papilioninae</taxon>
        <taxon>Iphiclides</taxon>
    </lineage>
</organism>
<dbReference type="InterPro" id="IPR002635">
    <property type="entry name" value="Chorion"/>
</dbReference>
<comment type="similarity">
    <text evidence="1 3">Belongs to the chorion protein family.</text>
</comment>
<feature type="non-terminal residue" evidence="5">
    <location>
        <position position="165"/>
    </location>
</feature>
<evidence type="ECO:0000313" key="5">
    <source>
        <dbReference type="EMBL" id="CAH2056316.1"/>
    </source>
</evidence>
<reference evidence="5" key="1">
    <citation type="submission" date="2022-03" db="EMBL/GenBank/DDBJ databases">
        <authorList>
            <person name="Martin H S."/>
        </authorList>
    </citation>
    <scope>NUCLEOTIDE SEQUENCE</scope>
</reference>
<dbReference type="Pfam" id="PF01723">
    <property type="entry name" value="Chorion_1"/>
    <property type="match status" value="1"/>
</dbReference>
<sequence>MSVNFITICTFASLFHFIAGQCVGSVYNAGIVAVVAPDSVLGYTSVHGAPIAPNGLSGFAPNHGGGFTVTSASPIAPNGVTIVSDHLIAEGALSVCGQLPVLGTAALEGPLPAAGQGAVEYGCGDGEVTILSENISPDSYIYVAGPAIDYSLIGLAPNVGCSYVY</sequence>
<gene>
    <name evidence="5" type="ORF">IPOD504_LOCUS9552</name>
</gene>
<keyword evidence="4" id="KW-0732">Signal</keyword>
<feature type="chain" id="PRO_5046100468" evidence="4">
    <location>
        <begin position="21"/>
        <end position="165"/>
    </location>
</feature>